<evidence type="ECO:0000256" key="2">
    <source>
        <dbReference type="SAM" id="MobiDB-lite"/>
    </source>
</evidence>
<feature type="chain" id="PRO_5002774731" evidence="3">
    <location>
        <begin position="25"/>
        <end position="620"/>
    </location>
</feature>
<sequence>MKNFVLSITVIVTLIVALTGTAFAGEEEIEIYIDGEPVEPEQSPYLDENNRTLVPLRFISEQLGAKVDWNSTTETITVNQDFVVREEIDDEETDGMTEGERQFVEYITFFEGFIITEDFNVISNFDTELIMTVDEKEIESQAGIVPFYQKFNEEFMDKLDDDHPEEFIKEIIEQEPRREANIPSELDTEPVIKNGRTMVPLRIIGEAFDAQVAWDDNTIYIDRHYDLIDEQEYEQYVMDYLDRVEINEMITEIYEDHHVDENLEDEDKYQEQEQENKNQEESVEDITDLSAMEIAVRAEEYMEEQNTYQSNLEGLIKLDISFSNLSESEASFDEKIPEIEIPVTAESNFRHDPMALYAIQEYDLKTEELPSIANMGLGLDSNDKRQELYITEDKIYQKMEAEQWVKPSLLEKNVVNNMHSFASIEPTKFLEMVEKFGISYDLAGVEEIEGDEHFVLNLHINEEDVKAIMEKFMDEDFQDIMTVEQQMKFLEDETKDEELGQMKQEVTEIKDVINNLSLDLDHSMYINKESFETKAVTTDLNFEINLSEEQNNQEIEVDIDMSMETDMELFNYGEDLDFPETDDAITMEEYREKMMENEFDEELEENIEGQEVDEETANEL</sequence>
<dbReference type="HOGENOM" id="CLU_440636_0_0_9"/>
<evidence type="ECO:0000259" key="4">
    <source>
        <dbReference type="Pfam" id="PF07833"/>
    </source>
</evidence>
<dbReference type="InterPro" id="IPR012854">
    <property type="entry name" value="Cu_amine_oxidase-like_N"/>
</dbReference>
<keyword evidence="1" id="KW-0175">Coiled coil</keyword>
<dbReference type="eggNOG" id="COG4991">
    <property type="taxonomic scope" value="Bacteria"/>
</dbReference>
<dbReference type="InParanoid" id="B2A297"/>
<organism evidence="5 6">
    <name type="scientific">Natranaerobius thermophilus (strain ATCC BAA-1301 / DSM 18059 / JW/NM-WN-LF)</name>
    <dbReference type="NCBI Taxonomy" id="457570"/>
    <lineage>
        <taxon>Bacteria</taxon>
        <taxon>Bacillati</taxon>
        <taxon>Bacillota</taxon>
        <taxon>Clostridia</taxon>
        <taxon>Natranaerobiales</taxon>
        <taxon>Natranaerobiaceae</taxon>
        <taxon>Natranaerobius</taxon>
    </lineage>
</organism>
<evidence type="ECO:0000313" key="6">
    <source>
        <dbReference type="Proteomes" id="UP000001683"/>
    </source>
</evidence>
<evidence type="ECO:0000256" key="1">
    <source>
        <dbReference type="SAM" id="Coils"/>
    </source>
</evidence>
<dbReference type="Proteomes" id="UP000001683">
    <property type="component" value="Chromosome"/>
</dbReference>
<dbReference type="STRING" id="457570.Nther_2648"/>
<dbReference type="InterPro" id="IPR036582">
    <property type="entry name" value="Mao_N_sf"/>
</dbReference>
<evidence type="ECO:0000313" key="5">
    <source>
        <dbReference type="EMBL" id="ACB86203.1"/>
    </source>
</evidence>
<reference evidence="5 6" key="2">
    <citation type="journal article" date="2011" name="J. Bacteriol.">
        <title>Complete genome sequence of the anaerobic, halophilic alkalithermophile Natranaerobius thermophilus JW/NM-WN-LF.</title>
        <authorList>
            <person name="Zhao B."/>
            <person name="Mesbah N.M."/>
            <person name="Dalin E."/>
            <person name="Goodwin L."/>
            <person name="Nolan M."/>
            <person name="Pitluck S."/>
            <person name="Chertkov O."/>
            <person name="Brettin T.S."/>
            <person name="Han J."/>
            <person name="Larimer F.W."/>
            <person name="Land M.L."/>
            <person name="Hauser L."/>
            <person name="Kyrpides N."/>
            <person name="Wiegel J."/>
        </authorList>
    </citation>
    <scope>NUCLEOTIDE SEQUENCE [LARGE SCALE GENOMIC DNA]</scope>
    <source>
        <strain evidence="6">ATCC BAA-1301 / DSM 18059 / JW/NM-WN-LF</strain>
    </source>
</reference>
<keyword evidence="6" id="KW-1185">Reference proteome</keyword>
<reference evidence="5 6" key="1">
    <citation type="submission" date="2008-04" db="EMBL/GenBank/DDBJ databases">
        <title>Complete sequence of chromosome of Natranaerobius thermophilus JW/NM-WN-LF.</title>
        <authorList>
            <consortium name="US DOE Joint Genome Institute"/>
            <person name="Copeland A."/>
            <person name="Lucas S."/>
            <person name="Lapidus A."/>
            <person name="Glavina del Rio T."/>
            <person name="Dalin E."/>
            <person name="Tice H."/>
            <person name="Bruce D."/>
            <person name="Goodwin L."/>
            <person name="Pitluck S."/>
            <person name="Chertkov O."/>
            <person name="Brettin T."/>
            <person name="Detter J.C."/>
            <person name="Han C."/>
            <person name="Kuske C.R."/>
            <person name="Schmutz J."/>
            <person name="Larimer F."/>
            <person name="Land M."/>
            <person name="Hauser L."/>
            <person name="Kyrpides N."/>
            <person name="Lykidis A."/>
            <person name="Mesbah N.M."/>
            <person name="Wiegel J."/>
        </authorList>
    </citation>
    <scope>NUCLEOTIDE SEQUENCE [LARGE SCALE GENOMIC DNA]</scope>
    <source>
        <strain evidence="6">ATCC BAA-1301 / DSM 18059 / JW/NM-WN-LF</strain>
    </source>
</reference>
<dbReference type="EMBL" id="CP001034">
    <property type="protein sequence ID" value="ACB86203.1"/>
    <property type="molecule type" value="Genomic_DNA"/>
</dbReference>
<evidence type="ECO:0000256" key="3">
    <source>
        <dbReference type="SAM" id="SignalP"/>
    </source>
</evidence>
<accession>B2A297</accession>
<dbReference type="SUPFAM" id="SSF55383">
    <property type="entry name" value="Copper amine oxidase, domain N"/>
    <property type="match status" value="2"/>
</dbReference>
<proteinExistence type="predicted"/>
<dbReference type="OrthoDB" id="1950397at2"/>
<name>B2A297_NATTJ</name>
<feature type="domain" description="Copper amine oxidase-like N-terminal" evidence="4">
    <location>
        <begin position="33"/>
        <end position="80"/>
    </location>
</feature>
<feature type="region of interest" description="Disordered" evidence="2">
    <location>
        <begin position="601"/>
        <end position="620"/>
    </location>
</feature>
<dbReference type="AlphaFoldDB" id="B2A297"/>
<dbReference type="Pfam" id="PF07833">
    <property type="entry name" value="Cu_amine_oxidN1"/>
    <property type="match status" value="2"/>
</dbReference>
<keyword evidence="3" id="KW-0732">Signal</keyword>
<dbReference type="RefSeq" id="WP_012449041.1">
    <property type="nucleotide sequence ID" value="NC_010718.1"/>
</dbReference>
<dbReference type="KEGG" id="nth:Nther_2648"/>
<feature type="coiled-coil region" evidence="1">
    <location>
        <begin position="262"/>
        <end position="289"/>
    </location>
</feature>
<gene>
    <name evidence="5" type="ordered locus">Nther_2648</name>
</gene>
<protein>
    <submittedName>
        <fullName evidence="5">Copper amine oxidase domain protein</fullName>
    </submittedName>
</protein>
<feature type="domain" description="Copper amine oxidase-like N-terminal" evidence="4">
    <location>
        <begin position="184"/>
        <end position="218"/>
    </location>
</feature>
<dbReference type="Gene3D" id="3.30.457.10">
    <property type="entry name" value="Copper amine oxidase-like, N-terminal domain"/>
    <property type="match status" value="2"/>
</dbReference>
<feature type="signal peptide" evidence="3">
    <location>
        <begin position="1"/>
        <end position="24"/>
    </location>
</feature>